<evidence type="ECO:0000256" key="1">
    <source>
        <dbReference type="SAM" id="SignalP"/>
    </source>
</evidence>
<sequence>MRTASQLALAAACLPLLLTGCTSTAQADADADARAADVGRSLDRTASGSGDLDDVVGFALRDGQGATWPAVELLEVAPGPGGTVEGTVVEVRVTGYGAPGGGRGFDLGPDQAPSTRNCYRYVLRPWGVDVHPSTGEPLAERIDRGCEQREVIDVPEPPPVPHLTDADTEALRAALDRPGAAAVRAALDAAPRPGVRVDVGVHDGWVGAALSAAPRGSGCVLGRRGPDGQVQVWVPPAVLVQPGESSCDAWTAAAGGAVVPPH</sequence>
<comment type="caution">
    <text evidence="2">The sequence shown here is derived from an EMBL/GenBank/DDBJ whole genome shotgun (WGS) entry which is preliminary data.</text>
</comment>
<evidence type="ECO:0008006" key="4">
    <source>
        <dbReference type="Google" id="ProtNLM"/>
    </source>
</evidence>
<dbReference type="PROSITE" id="PS51257">
    <property type="entry name" value="PROKAR_LIPOPROTEIN"/>
    <property type="match status" value="1"/>
</dbReference>
<feature type="chain" id="PRO_5031483034" description="Lipoprotein" evidence="1">
    <location>
        <begin position="28"/>
        <end position="262"/>
    </location>
</feature>
<organism evidence="2 3">
    <name type="scientific">Kineococcus aurantiacus</name>
    <dbReference type="NCBI Taxonomy" id="37633"/>
    <lineage>
        <taxon>Bacteria</taxon>
        <taxon>Bacillati</taxon>
        <taxon>Actinomycetota</taxon>
        <taxon>Actinomycetes</taxon>
        <taxon>Kineosporiales</taxon>
        <taxon>Kineosporiaceae</taxon>
        <taxon>Kineococcus</taxon>
    </lineage>
</organism>
<keyword evidence="3" id="KW-1185">Reference proteome</keyword>
<dbReference type="EMBL" id="JACCBB010000001">
    <property type="protein sequence ID" value="NYD22587.1"/>
    <property type="molecule type" value="Genomic_DNA"/>
</dbReference>
<dbReference type="Proteomes" id="UP000521922">
    <property type="component" value="Unassembled WGS sequence"/>
</dbReference>
<dbReference type="AlphaFoldDB" id="A0A7Y9DL27"/>
<feature type="signal peptide" evidence="1">
    <location>
        <begin position="1"/>
        <end position="27"/>
    </location>
</feature>
<gene>
    <name evidence="2" type="ORF">BJ968_002127</name>
</gene>
<reference evidence="2 3" key="1">
    <citation type="submission" date="2020-07" db="EMBL/GenBank/DDBJ databases">
        <title>Sequencing the genomes of 1000 actinobacteria strains.</title>
        <authorList>
            <person name="Klenk H.-P."/>
        </authorList>
    </citation>
    <scope>NUCLEOTIDE SEQUENCE [LARGE SCALE GENOMIC DNA]</scope>
    <source>
        <strain evidence="2 3">DSM 7487</strain>
    </source>
</reference>
<proteinExistence type="predicted"/>
<evidence type="ECO:0000313" key="3">
    <source>
        <dbReference type="Proteomes" id="UP000521922"/>
    </source>
</evidence>
<protein>
    <recommendedName>
        <fullName evidence="4">Lipoprotein</fullName>
    </recommendedName>
</protein>
<evidence type="ECO:0000313" key="2">
    <source>
        <dbReference type="EMBL" id="NYD22587.1"/>
    </source>
</evidence>
<keyword evidence="1" id="KW-0732">Signal</keyword>
<accession>A0A7Y9DL27</accession>
<name>A0A7Y9DL27_9ACTN</name>
<dbReference type="RefSeq" id="WP_179751669.1">
    <property type="nucleotide sequence ID" value="NZ_BAAAGN010000012.1"/>
</dbReference>